<keyword evidence="3" id="KW-1185">Reference proteome</keyword>
<evidence type="ECO:0000256" key="1">
    <source>
        <dbReference type="ARBA" id="ARBA00007613"/>
    </source>
</evidence>
<dbReference type="InterPro" id="IPR003423">
    <property type="entry name" value="OMP_efflux"/>
</dbReference>
<dbReference type="Gene3D" id="2.20.200.10">
    <property type="entry name" value="Outer membrane efflux proteins (OEP)"/>
    <property type="match status" value="1"/>
</dbReference>
<keyword evidence="2" id="KW-0449">Lipoprotein</keyword>
<sequence length="383" mass="41337">MAGTDYANANKGINVAAQANIGGTRSNIENPITGNSNTSSCYTQFGAITASWEADFFGKKQADEDAAKATELAVQDQVYAAQMLVASQIAESYFNIFAIKQHSAVLKQSEKILSQLKNYVQGRFNAGQANANDVLEVESRITIIQAQQSTLTSQIATNERAIAVLTGQSPQGFHIQTSGYYPLNNLPAAPVGVLPSKVLNQRPDLRTYANQVQAQAAKLASAKADLYPRFDIQFLGGTGHIDLNTDIAELKGWGGLLSAGSSVPIFTNGRIQANINAADARLKAALLQYDKGILQALADVDNSYQAQYALNRQTQLIRTASKQAQKHANQAEKLFKYGEKNLDNVLTAQLTALDTQRQIVDAQLKQAQNLVGLYKALGGGWQK</sequence>
<dbReference type="GO" id="GO:0015562">
    <property type="term" value="F:efflux transmembrane transporter activity"/>
    <property type="evidence" value="ECO:0007669"/>
    <property type="project" value="InterPro"/>
</dbReference>
<dbReference type="Gene3D" id="1.20.1600.10">
    <property type="entry name" value="Outer membrane efflux proteins (OEP)"/>
    <property type="match status" value="1"/>
</dbReference>
<dbReference type="InterPro" id="IPR010131">
    <property type="entry name" value="MdtP/NodT-like"/>
</dbReference>
<dbReference type="Proteomes" id="UP000254649">
    <property type="component" value="Unassembled WGS sequence"/>
</dbReference>
<evidence type="ECO:0000313" key="2">
    <source>
        <dbReference type="EMBL" id="SUT93075.1"/>
    </source>
</evidence>
<dbReference type="AlphaFoldDB" id="A0A380TXX0"/>
<protein>
    <submittedName>
        <fullName evidence="2">RND efflux system outer membrane lipoprotein</fullName>
    </submittedName>
</protein>
<reference evidence="2 3" key="1">
    <citation type="submission" date="2018-06" db="EMBL/GenBank/DDBJ databases">
        <authorList>
            <consortium name="Pathogen Informatics"/>
            <person name="Doyle S."/>
        </authorList>
    </citation>
    <scope>NUCLEOTIDE SEQUENCE [LARGE SCALE GENOMIC DNA]</scope>
    <source>
        <strain evidence="2 3">NCTC10801</strain>
    </source>
</reference>
<accession>A0A380TXX0</accession>
<gene>
    <name evidence="2" type="primary">oprM</name>
    <name evidence="2" type="ORF">NCTC10801_01880</name>
</gene>
<dbReference type="PANTHER" id="PTHR30203">
    <property type="entry name" value="OUTER MEMBRANE CATION EFFLUX PROTEIN"/>
    <property type="match status" value="1"/>
</dbReference>
<name>A0A380TXX0_9PAST</name>
<dbReference type="EMBL" id="UFRQ01000003">
    <property type="protein sequence ID" value="SUT93075.1"/>
    <property type="molecule type" value="Genomic_DNA"/>
</dbReference>
<proteinExistence type="inferred from homology"/>
<organism evidence="2 3">
    <name type="scientific">[Actinobacillus] rossii</name>
    <dbReference type="NCBI Taxonomy" id="123820"/>
    <lineage>
        <taxon>Bacteria</taxon>
        <taxon>Pseudomonadati</taxon>
        <taxon>Pseudomonadota</taxon>
        <taxon>Gammaproteobacteria</taxon>
        <taxon>Pasteurellales</taxon>
        <taxon>Pasteurellaceae</taxon>
    </lineage>
</organism>
<dbReference type="OrthoDB" id="9770517at2"/>
<dbReference type="Pfam" id="PF02321">
    <property type="entry name" value="OEP"/>
    <property type="match status" value="2"/>
</dbReference>
<dbReference type="PANTHER" id="PTHR30203:SF24">
    <property type="entry name" value="BLR4935 PROTEIN"/>
    <property type="match status" value="1"/>
</dbReference>
<comment type="similarity">
    <text evidence="1">Belongs to the outer membrane factor (OMF) (TC 1.B.17) family.</text>
</comment>
<dbReference type="SUPFAM" id="SSF56954">
    <property type="entry name" value="Outer membrane efflux proteins (OEP)"/>
    <property type="match status" value="1"/>
</dbReference>
<evidence type="ECO:0000313" key="3">
    <source>
        <dbReference type="Proteomes" id="UP000254649"/>
    </source>
</evidence>